<dbReference type="RefSeq" id="WP_259485451.1">
    <property type="nucleotide sequence ID" value="NZ_JANTEZ010000002.1"/>
</dbReference>
<dbReference type="SUPFAM" id="SSF48008">
    <property type="entry name" value="GntR ligand-binding domain-like"/>
    <property type="match status" value="1"/>
</dbReference>
<dbReference type="InterPro" id="IPR011711">
    <property type="entry name" value="GntR_C"/>
</dbReference>
<comment type="caution">
    <text evidence="5">The sequence shown here is derived from an EMBL/GenBank/DDBJ whole genome shotgun (WGS) entry which is preliminary data.</text>
</comment>
<keyword evidence="3" id="KW-0804">Transcription</keyword>
<keyword evidence="2" id="KW-0238">DNA-binding</keyword>
<dbReference type="InterPro" id="IPR008920">
    <property type="entry name" value="TF_FadR/GntR_C"/>
</dbReference>
<dbReference type="SMART" id="SM00895">
    <property type="entry name" value="FCD"/>
    <property type="match status" value="1"/>
</dbReference>
<proteinExistence type="predicted"/>
<evidence type="ECO:0000313" key="5">
    <source>
        <dbReference type="EMBL" id="MCS5713919.1"/>
    </source>
</evidence>
<dbReference type="InterPro" id="IPR000524">
    <property type="entry name" value="Tscrpt_reg_HTH_GntR"/>
</dbReference>
<evidence type="ECO:0000256" key="1">
    <source>
        <dbReference type="ARBA" id="ARBA00023015"/>
    </source>
</evidence>
<keyword evidence="1" id="KW-0805">Transcription regulation</keyword>
<evidence type="ECO:0000256" key="3">
    <source>
        <dbReference type="ARBA" id="ARBA00023163"/>
    </source>
</evidence>
<name>A0ABT2GCH7_9MICO</name>
<keyword evidence="6" id="KW-1185">Reference proteome</keyword>
<dbReference type="Gene3D" id="1.20.120.530">
    <property type="entry name" value="GntR ligand-binding domain-like"/>
    <property type="match status" value="1"/>
</dbReference>
<gene>
    <name evidence="5" type="ORF">NVV95_05075</name>
</gene>
<dbReference type="Pfam" id="PF00392">
    <property type="entry name" value="GntR"/>
    <property type="match status" value="1"/>
</dbReference>
<dbReference type="Gene3D" id="1.10.10.10">
    <property type="entry name" value="Winged helix-like DNA-binding domain superfamily/Winged helix DNA-binding domain"/>
    <property type="match status" value="1"/>
</dbReference>
<reference evidence="5" key="1">
    <citation type="submission" date="2022-08" db="EMBL/GenBank/DDBJ databases">
        <authorList>
            <person name="Deng Y."/>
            <person name="Han X.-F."/>
            <person name="Zhang Y.-Q."/>
        </authorList>
    </citation>
    <scope>NUCLEOTIDE SEQUENCE</scope>
    <source>
        <strain evidence="5">CPCC 205716</strain>
    </source>
</reference>
<dbReference type="PRINTS" id="PR00035">
    <property type="entry name" value="HTHGNTR"/>
</dbReference>
<dbReference type="InterPro" id="IPR036390">
    <property type="entry name" value="WH_DNA-bd_sf"/>
</dbReference>
<dbReference type="PANTHER" id="PTHR43537">
    <property type="entry name" value="TRANSCRIPTIONAL REGULATOR, GNTR FAMILY"/>
    <property type="match status" value="1"/>
</dbReference>
<organism evidence="5 6">
    <name type="scientific">Herbiconiux gentiana</name>
    <dbReference type="NCBI Taxonomy" id="2970912"/>
    <lineage>
        <taxon>Bacteria</taxon>
        <taxon>Bacillati</taxon>
        <taxon>Actinomycetota</taxon>
        <taxon>Actinomycetes</taxon>
        <taxon>Micrococcales</taxon>
        <taxon>Microbacteriaceae</taxon>
        <taxon>Herbiconiux</taxon>
    </lineage>
</organism>
<dbReference type="PANTHER" id="PTHR43537:SF44">
    <property type="entry name" value="GNTR FAMILY REGULATORY PROTEIN"/>
    <property type="match status" value="1"/>
</dbReference>
<dbReference type="SMART" id="SM00345">
    <property type="entry name" value="HTH_GNTR"/>
    <property type="match status" value="1"/>
</dbReference>
<dbReference type="CDD" id="cd07377">
    <property type="entry name" value="WHTH_GntR"/>
    <property type="match status" value="1"/>
</dbReference>
<evidence type="ECO:0000259" key="4">
    <source>
        <dbReference type="PROSITE" id="PS50949"/>
    </source>
</evidence>
<dbReference type="InterPro" id="IPR036388">
    <property type="entry name" value="WH-like_DNA-bd_sf"/>
</dbReference>
<dbReference type="PROSITE" id="PS50949">
    <property type="entry name" value="HTH_GNTR"/>
    <property type="match status" value="1"/>
</dbReference>
<dbReference type="EMBL" id="JANTEZ010000002">
    <property type="protein sequence ID" value="MCS5713919.1"/>
    <property type="molecule type" value="Genomic_DNA"/>
</dbReference>
<evidence type="ECO:0000313" key="6">
    <source>
        <dbReference type="Proteomes" id="UP001165580"/>
    </source>
</evidence>
<evidence type="ECO:0000256" key="2">
    <source>
        <dbReference type="ARBA" id="ARBA00023125"/>
    </source>
</evidence>
<dbReference type="Proteomes" id="UP001165580">
    <property type="component" value="Unassembled WGS sequence"/>
</dbReference>
<dbReference type="Pfam" id="PF07729">
    <property type="entry name" value="FCD"/>
    <property type="match status" value="1"/>
</dbReference>
<protein>
    <submittedName>
        <fullName evidence="5">FadR family transcriptional regulator</fullName>
    </submittedName>
</protein>
<dbReference type="SUPFAM" id="SSF46785">
    <property type="entry name" value="Winged helix' DNA-binding domain"/>
    <property type="match status" value="1"/>
</dbReference>
<feature type="domain" description="HTH gntR-type" evidence="4">
    <location>
        <begin position="26"/>
        <end position="94"/>
    </location>
</feature>
<sequence>MSIDSAAADTAVAPVLPTVGVRAPAARLGVAVVQQLVDVIVTGALKPGDLLPPEGPLTAQFGVSRTVIRESVKRLEEKGLVTVAQGRGTQVNPTSEWNLLDPVVLTAMIEHDDALGILDELSSVRSGLESTMAADAARVADADAIEQLRASLQHMKDVIDDAPAFRQADIDFHHLVMRLSKSRLASSLARTLFDRALESSRYHGRDPEHAFELTLDEHTAVLDAIASGAPDAAERAMRAHIDGSWSRRRLPVRGRD</sequence>
<accession>A0ABT2GCH7</accession>